<dbReference type="InterPro" id="IPR004107">
    <property type="entry name" value="Integrase_SAM-like_N"/>
</dbReference>
<dbReference type="InterPro" id="IPR013762">
    <property type="entry name" value="Integrase-like_cat_sf"/>
</dbReference>
<dbReference type="InterPro" id="IPR010998">
    <property type="entry name" value="Integrase_recombinase_N"/>
</dbReference>
<dbReference type="PROSITE" id="PS51900">
    <property type="entry name" value="CB"/>
    <property type="match status" value="1"/>
</dbReference>
<feature type="domain" description="Tyr recombinase" evidence="5">
    <location>
        <begin position="98"/>
        <end position="275"/>
    </location>
</feature>
<evidence type="ECO:0000256" key="2">
    <source>
        <dbReference type="ARBA" id="ARBA00023125"/>
    </source>
</evidence>
<dbReference type="Gene3D" id="1.10.443.10">
    <property type="entry name" value="Intergrase catalytic core"/>
    <property type="match status" value="1"/>
</dbReference>
<keyword evidence="3" id="KW-0233">DNA recombination</keyword>
<evidence type="ECO:0000256" key="3">
    <source>
        <dbReference type="ARBA" id="ARBA00023172"/>
    </source>
</evidence>
<dbReference type="PhylomeDB" id="A9A7S8"/>
<dbReference type="InterPro" id="IPR044068">
    <property type="entry name" value="CB"/>
</dbReference>
<protein>
    <submittedName>
        <fullName evidence="7">Integrase family protein</fullName>
    </submittedName>
</protein>
<dbReference type="EMBL" id="CP000867">
    <property type="protein sequence ID" value="ABX01470.1"/>
    <property type="molecule type" value="Genomic_DNA"/>
</dbReference>
<gene>
    <name evidence="7" type="ordered locus">MmarC6_0653</name>
</gene>
<accession>A9A7S8</accession>
<evidence type="ECO:0000259" key="6">
    <source>
        <dbReference type="PROSITE" id="PS51900"/>
    </source>
</evidence>
<dbReference type="InterPro" id="IPR002104">
    <property type="entry name" value="Integrase_catalytic"/>
</dbReference>
<dbReference type="SUPFAM" id="SSF56349">
    <property type="entry name" value="DNA breaking-rejoining enzymes"/>
    <property type="match status" value="1"/>
</dbReference>
<dbReference type="InterPro" id="IPR011010">
    <property type="entry name" value="DNA_brk_join_enz"/>
</dbReference>
<reference evidence="7" key="1">
    <citation type="submission" date="2007-10" db="EMBL/GenBank/DDBJ databases">
        <title>Complete sequence of Methanococcus maripaludis C6.</title>
        <authorList>
            <consortium name="US DOE Joint Genome Institute"/>
            <person name="Copeland A."/>
            <person name="Lucas S."/>
            <person name="Lapidus A."/>
            <person name="Barry K."/>
            <person name="Glavina del Rio T."/>
            <person name="Dalin E."/>
            <person name="Tice H."/>
            <person name="Pitluck S."/>
            <person name="Clum A."/>
            <person name="Schmutz J."/>
            <person name="Larimer F."/>
            <person name="Land M."/>
            <person name="Hauser L."/>
            <person name="Kyrpides N."/>
            <person name="Mikhailova N."/>
            <person name="Sieprawska-Lupa M."/>
            <person name="Whitman W.B."/>
            <person name="Richardson P."/>
        </authorList>
    </citation>
    <scope>NUCLEOTIDE SEQUENCE [LARGE SCALE GENOMIC DNA]</scope>
    <source>
        <strain evidence="7">C6</strain>
    </source>
</reference>
<dbReference type="InterPro" id="IPR050090">
    <property type="entry name" value="Tyrosine_recombinase_XerCD"/>
</dbReference>
<dbReference type="KEGG" id="mmx:MmarC6_0653"/>
<dbReference type="Pfam" id="PF02899">
    <property type="entry name" value="Phage_int_SAM_1"/>
    <property type="match status" value="1"/>
</dbReference>
<dbReference type="PANTHER" id="PTHR30349">
    <property type="entry name" value="PHAGE INTEGRASE-RELATED"/>
    <property type="match status" value="1"/>
</dbReference>
<dbReference type="GO" id="GO:0015074">
    <property type="term" value="P:DNA integration"/>
    <property type="evidence" value="ECO:0007669"/>
    <property type="project" value="UniProtKB-KW"/>
</dbReference>
<proteinExistence type="predicted"/>
<dbReference type="GO" id="GO:0006310">
    <property type="term" value="P:DNA recombination"/>
    <property type="evidence" value="ECO:0007669"/>
    <property type="project" value="UniProtKB-KW"/>
</dbReference>
<evidence type="ECO:0000259" key="5">
    <source>
        <dbReference type="PROSITE" id="PS51898"/>
    </source>
</evidence>
<evidence type="ECO:0000256" key="1">
    <source>
        <dbReference type="ARBA" id="ARBA00022908"/>
    </source>
</evidence>
<evidence type="ECO:0000313" key="7">
    <source>
        <dbReference type="EMBL" id="ABX01470.1"/>
    </source>
</evidence>
<organism evidence="7">
    <name type="scientific">Methanococcus maripaludis (strain C6 / ATCC BAA-1332)</name>
    <dbReference type="NCBI Taxonomy" id="444158"/>
    <lineage>
        <taxon>Archaea</taxon>
        <taxon>Methanobacteriati</taxon>
        <taxon>Methanobacteriota</taxon>
        <taxon>Methanomada group</taxon>
        <taxon>Methanococci</taxon>
        <taxon>Methanococcales</taxon>
        <taxon>Methanococcaceae</taxon>
        <taxon>Methanococcus</taxon>
    </lineage>
</organism>
<dbReference type="AlphaFoldDB" id="A9A7S8"/>
<feature type="domain" description="Core-binding (CB)" evidence="6">
    <location>
        <begin position="1"/>
        <end position="76"/>
    </location>
</feature>
<evidence type="ECO:0000256" key="4">
    <source>
        <dbReference type="PROSITE-ProRule" id="PRU01248"/>
    </source>
</evidence>
<keyword evidence="2 4" id="KW-0238">DNA-binding</keyword>
<dbReference type="eggNOG" id="arCOG01241">
    <property type="taxonomic scope" value="Archaea"/>
</dbReference>
<dbReference type="OrthoDB" id="142231at2157"/>
<dbReference type="GO" id="GO:0003677">
    <property type="term" value="F:DNA binding"/>
    <property type="evidence" value="ECO:0007669"/>
    <property type="project" value="UniProtKB-UniRule"/>
</dbReference>
<keyword evidence="1" id="KW-0229">DNA integration</keyword>
<dbReference type="Gene3D" id="1.10.150.130">
    <property type="match status" value="1"/>
</dbReference>
<dbReference type="PANTHER" id="PTHR30349:SF89">
    <property type="entry name" value="INTEGRASE_RECOMBINASE"/>
    <property type="match status" value="1"/>
</dbReference>
<dbReference type="PROSITE" id="PS51898">
    <property type="entry name" value="TYR_RECOMBINASE"/>
    <property type="match status" value="1"/>
</dbReference>
<dbReference type="Pfam" id="PF00589">
    <property type="entry name" value="Phage_integrase"/>
    <property type="match status" value="1"/>
</dbReference>
<sequence>MNDEISKRYLEFCAGLSKSTKNAYKYGLRTFQKYVNKRWRDVMVNDVILFYTNHNATKNSKMGLLGIVNRFYDWAIEENYLLENPVKKFLKTLRREKKERNYLTTSQAEYLLSNMKKYSYYVMTLFILRTGVRISEIRNIKLQDIDFESKCIFIRAGKGKKDRYVFFDNNLEFHIKEYIKERCYRDPDCDNLFINRFGRPVSRRSIIYYTEYLNEVAPNIHIRITPHILRHTFATSMLERGIDLKSLSLILGHENISTTSIYLHKNKEALQREYQRVMEINF</sequence>
<dbReference type="STRING" id="444158.MmarC6_0653"/>
<dbReference type="HOGENOM" id="CLU_027562_9_6_2"/>
<name>A9A7S8_METM6</name>